<dbReference type="InterPro" id="IPR013783">
    <property type="entry name" value="Ig-like_fold"/>
</dbReference>
<evidence type="ECO:0000313" key="5">
    <source>
        <dbReference type="Proteomes" id="UP000236754"/>
    </source>
</evidence>
<protein>
    <submittedName>
        <fullName evidence="4">Repeat domain-containing protein</fullName>
    </submittedName>
</protein>
<sequence>MRVRQPRRRRFRRVVVGAAAALLVGGAFAAFPAAAQAADSPAPAPSGLETRPAPVGGASGDGCGADAPYGYIGRTTGGITFSATSNGSPSVRYDTEFLVEPGDGSTPYDGTASGFGGTDRQLLLPSADFADGVTYTWRTRDVDPAGTASEWSGDCHFVVDLTSPATPVVTSKVFPPAGSTTPPPTVRTTGAFTFTASGPGSEDAVRFEYALDGDLAVGGNPSVPVGLDGTAKVKLTPTRWGSNFLNVRTVDRAGNVSGTVQYSFYVASAATRDKAGDLNGDGTADLLATSTDGKLYVLYGKGDGTLKKAVTYADTGDGWDQGSVLRDGDLDSDGYQDLLRIGGTGYVLGMPNNGLGDFGTRGESTGPWNRADGKNWTVATQILHGTSGSLGTATRFQDILSVEDGQLLHWTDDFGGMTSTVLATGLDHSTVITPGDVTGDGTPDILIRDDVSGTLSLAAGNADGTLAAPADWTTVGEGFTAAHYPRVLSAGDANGDGIPDLYAATSHGALKFFAGLPDGGYAPAVGAHGGLDWTTVVAAD</sequence>
<dbReference type="Gene3D" id="2.60.40.10">
    <property type="entry name" value="Immunoglobulins"/>
    <property type="match status" value="1"/>
</dbReference>
<dbReference type="PROSITE" id="PS51318">
    <property type="entry name" value="TAT"/>
    <property type="match status" value="1"/>
</dbReference>
<dbReference type="GO" id="GO:0005975">
    <property type="term" value="P:carbohydrate metabolic process"/>
    <property type="evidence" value="ECO:0007669"/>
    <property type="project" value="UniProtKB-ARBA"/>
</dbReference>
<reference evidence="4 5" key="1">
    <citation type="submission" date="2016-10" db="EMBL/GenBank/DDBJ databases">
        <authorList>
            <person name="de Groot N.N."/>
        </authorList>
    </citation>
    <scope>NUCLEOTIDE SEQUENCE [LARGE SCALE GENOMIC DNA]</scope>
    <source>
        <strain evidence="4 5">CGMCC 4.2023</strain>
    </source>
</reference>
<evidence type="ECO:0000256" key="1">
    <source>
        <dbReference type="ARBA" id="ARBA00022729"/>
    </source>
</evidence>
<keyword evidence="1 3" id="KW-0732">Signal</keyword>
<evidence type="ECO:0000256" key="3">
    <source>
        <dbReference type="SAM" id="SignalP"/>
    </source>
</evidence>
<accession>A0A1H6DEZ6</accession>
<gene>
    <name evidence="4" type="ORF">SAMN05216223_11433</name>
</gene>
<evidence type="ECO:0000256" key="2">
    <source>
        <dbReference type="SAM" id="MobiDB-lite"/>
    </source>
</evidence>
<feature type="region of interest" description="Disordered" evidence="2">
    <location>
        <begin position="39"/>
        <end position="60"/>
    </location>
</feature>
<dbReference type="EMBL" id="FNVU01000014">
    <property type="protein sequence ID" value="SEG83255.1"/>
    <property type="molecule type" value="Genomic_DNA"/>
</dbReference>
<name>A0A1H6DEZ6_9ACTN</name>
<dbReference type="InterPro" id="IPR028994">
    <property type="entry name" value="Integrin_alpha_N"/>
</dbReference>
<feature type="signal peptide" evidence="3">
    <location>
        <begin position="1"/>
        <end position="29"/>
    </location>
</feature>
<dbReference type="Proteomes" id="UP000236754">
    <property type="component" value="Unassembled WGS sequence"/>
</dbReference>
<dbReference type="PANTHER" id="PTHR44103">
    <property type="entry name" value="PROPROTEIN CONVERTASE P"/>
    <property type="match status" value="1"/>
</dbReference>
<keyword evidence="5" id="KW-1185">Reference proteome</keyword>
<dbReference type="AlphaFoldDB" id="A0A1H6DEZ6"/>
<dbReference type="InterPro" id="IPR013517">
    <property type="entry name" value="FG-GAP"/>
</dbReference>
<dbReference type="InterPro" id="IPR006311">
    <property type="entry name" value="TAT_signal"/>
</dbReference>
<organism evidence="4 5">
    <name type="scientific">Actinacidiphila yanglinensis</name>
    <dbReference type="NCBI Taxonomy" id="310779"/>
    <lineage>
        <taxon>Bacteria</taxon>
        <taxon>Bacillati</taxon>
        <taxon>Actinomycetota</taxon>
        <taxon>Actinomycetes</taxon>
        <taxon>Kitasatosporales</taxon>
        <taxon>Streptomycetaceae</taxon>
        <taxon>Actinacidiphila</taxon>
    </lineage>
</organism>
<dbReference type="PANTHER" id="PTHR44103:SF1">
    <property type="entry name" value="PROPROTEIN CONVERTASE P"/>
    <property type="match status" value="1"/>
</dbReference>
<evidence type="ECO:0000313" key="4">
    <source>
        <dbReference type="EMBL" id="SEG83255.1"/>
    </source>
</evidence>
<dbReference type="Gene3D" id="2.130.10.130">
    <property type="entry name" value="Integrin alpha, N-terminal"/>
    <property type="match status" value="1"/>
</dbReference>
<feature type="chain" id="PRO_5038860292" evidence="3">
    <location>
        <begin position="30"/>
        <end position="540"/>
    </location>
</feature>
<dbReference type="SUPFAM" id="SSF69318">
    <property type="entry name" value="Integrin alpha N-terminal domain"/>
    <property type="match status" value="2"/>
</dbReference>
<dbReference type="Pfam" id="PF13517">
    <property type="entry name" value="FG-GAP_3"/>
    <property type="match status" value="2"/>
</dbReference>
<proteinExistence type="predicted"/>